<name>A0A7D9JLQ1_PARCT</name>
<accession>A0A7D9JLQ1</accession>
<dbReference type="Proteomes" id="UP001152795">
    <property type="component" value="Unassembled WGS sequence"/>
</dbReference>
<evidence type="ECO:0000313" key="2">
    <source>
        <dbReference type="Proteomes" id="UP001152795"/>
    </source>
</evidence>
<dbReference type="EMBL" id="CACRXK020017893">
    <property type="protein sequence ID" value="CAB4031775.1"/>
    <property type="molecule type" value="Genomic_DNA"/>
</dbReference>
<keyword evidence="2" id="KW-1185">Reference proteome</keyword>
<protein>
    <submittedName>
        <fullName evidence="1">Uncharacterized protein</fullName>
    </submittedName>
</protein>
<organism evidence="1 2">
    <name type="scientific">Paramuricea clavata</name>
    <name type="common">Red gorgonian</name>
    <name type="synonym">Violescent sea-whip</name>
    <dbReference type="NCBI Taxonomy" id="317549"/>
    <lineage>
        <taxon>Eukaryota</taxon>
        <taxon>Metazoa</taxon>
        <taxon>Cnidaria</taxon>
        <taxon>Anthozoa</taxon>
        <taxon>Octocorallia</taxon>
        <taxon>Malacalcyonacea</taxon>
        <taxon>Plexauridae</taxon>
        <taxon>Paramuricea</taxon>
    </lineage>
</organism>
<proteinExistence type="predicted"/>
<dbReference type="AlphaFoldDB" id="A0A7D9JLQ1"/>
<evidence type="ECO:0000313" key="1">
    <source>
        <dbReference type="EMBL" id="CAB4031775.1"/>
    </source>
</evidence>
<comment type="caution">
    <text evidence="1">The sequence shown here is derived from an EMBL/GenBank/DDBJ whole genome shotgun (WGS) entry which is preliminary data.</text>
</comment>
<gene>
    <name evidence="1" type="ORF">PACLA_8A060032</name>
</gene>
<reference evidence="1" key="1">
    <citation type="submission" date="2020-04" db="EMBL/GenBank/DDBJ databases">
        <authorList>
            <person name="Alioto T."/>
            <person name="Alioto T."/>
            <person name="Gomez Garrido J."/>
        </authorList>
    </citation>
    <scope>NUCLEOTIDE SEQUENCE</scope>
    <source>
        <strain evidence="1">A484AB</strain>
    </source>
</reference>
<dbReference type="OrthoDB" id="5975186at2759"/>
<sequence length="118" mass="13241">MFVDEKSKQKAVFTKNGSATQFHGNYNKRADAYGLWTAKGVASTQYKYQLLICDAAFYKGLLISGYTVNCYKRCDHWCSDKSSPYFRTSATPKTYSGVAFNENGHLPKSNRLVSAGIR</sequence>